<dbReference type="InterPro" id="IPR036861">
    <property type="entry name" value="Endochitinase-like_sf"/>
</dbReference>
<dbReference type="CDD" id="cd11618">
    <property type="entry name" value="ChtBD1_1"/>
    <property type="match status" value="1"/>
</dbReference>
<dbReference type="SMART" id="SM00257">
    <property type="entry name" value="LysM"/>
    <property type="match status" value="1"/>
</dbReference>
<protein>
    <recommendedName>
        <fullName evidence="8">Carbohydrate-binding module family 18 protein</fullName>
    </recommendedName>
</protein>
<keyword evidence="2" id="KW-1015">Disulfide bond</keyword>
<name>A0AA40AP09_9PEZI</name>
<dbReference type="Gene3D" id="3.30.60.10">
    <property type="entry name" value="Endochitinase-like"/>
    <property type="match status" value="1"/>
</dbReference>
<feature type="domain" description="LysM" evidence="5">
    <location>
        <begin position="36"/>
        <end position="81"/>
    </location>
</feature>
<evidence type="ECO:0000256" key="2">
    <source>
        <dbReference type="PROSITE-ProRule" id="PRU00261"/>
    </source>
</evidence>
<feature type="chain" id="PRO_5041470220" description="Carbohydrate-binding module family 18 protein" evidence="3">
    <location>
        <begin position="19"/>
        <end position="316"/>
    </location>
</feature>
<comment type="caution">
    <text evidence="6">The sequence shown here is derived from an EMBL/GenBank/DDBJ whole genome shotgun (WGS) entry which is preliminary data.</text>
</comment>
<evidence type="ECO:0000256" key="3">
    <source>
        <dbReference type="SAM" id="SignalP"/>
    </source>
</evidence>
<dbReference type="EMBL" id="JAUKUA010000003">
    <property type="protein sequence ID" value="KAK0719386.1"/>
    <property type="molecule type" value="Genomic_DNA"/>
</dbReference>
<gene>
    <name evidence="6" type="ORF">B0H67DRAFT_551763</name>
</gene>
<feature type="signal peptide" evidence="3">
    <location>
        <begin position="1"/>
        <end position="18"/>
    </location>
</feature>
<dbReference type="GO" id="GO:0008061">
    <property type="term" value="F:chitin binding"/>
    <property type="evidence" value="ECO:0007669"/>
    <property type="project" value="UniProtKB-UniRule"/>
</dbReference>
<keyword evidence="3" id="KW-0732">Signal</keyword>
<dbReference type="CDD" id="cd00118">
    <property type="entry name" value="LysM"/>
    <property type="match status" value="1"/>
</dbReference>
<evidence type="ECO:0000313" key="7">
    <source>
        <dbReference type="Proteomes" id="UP001172102"/>
    </source>
</evidence>
<reference evidence="6" key="1">
    <citation type="submission" date="2023-06" db="EMBL/GenBank/DDBJ databases">
        <title>Genome-scale phylogeny and comparative genomics of the fungal order Sordariales.</title>
        <authorList>
            <consortium name="Lawrence Berkeley National Laboratory"/>
            <person name="Hensen N."/>
            <person name="Bonometti L."/>
            <person name="Westerberg I."/>
            <person name="Brannstrom I.O."/>
            <person name="Guillou S."/>
            <person name="Cros-Aarteil S."/>
            <person name="Calhoun S."/>
            <person name="Haridas S."/>
            <person name="Kuo A."/>
            <person name="Mondo S."/>
            <person name="Pangilinan J."/>
            <person name="Riley R."/>
            <person name="Labutti K."/>
            <person name="Andreopoulos B."/>
            <person name="Lipzen A."/>
            <person name="Chen C."/>
            <person name="Yanf M."/>
            <person name="Daum C."/>
            <person name="Ng V."/>
            <person name="Clum A."/>
            <person name="Steindorff A."/>
            <person name="Ohm R."/>
            <person name="Martin F."/>
            <person name="Silar P."/>
            <person name="Natvig D."/>
            <person name="Lalanne C."/>
            <person name="Gautier V."/>
            <person name="Ament-Velasquez S.L."/>
            <person name="Kruys A."/>
            <person name="Hutchinson M.I."/>
            <person name="Powell A.J."/>
            <person name="Barry K."/>
            <person name="Miller A.N."/>
            <person name="Grigoriev I.V."/>
            <person name="Debuchy R."/>
            <person name="Gladieux P."/>
            <person name="Thoren M.H."/>
            <person name="Johannesson H."/>
        </authorList>
    </citation>
    <scope>NUCLEOTIDE SEQUENCE</scope>
    <source>
        <strain evidence="6">SMH4607-1</strain>
    </source>
</reference>
<keyword evidence="7" id="KW-1185">Reference proteome</keyword>
<feature type="domain" description="Chitin-binding type-1" evidence="4">
    <location>
        <begin position="118"/>
        <end position="162"/>
    </location>
</feature>
<evidence type="ECO:0000256" key="1">
    <source>
        <dbReference type="ARBA" id="ARBA00022669"/>
    </source>
</evidence>
<organism evidence="6 7">
    <name type="scientific">Lasiosphaeris hirsuta</name>
    <dbReference type="NCBI Taxonomy" id="260670"/>
    <lineage>
        <taxon>Eukaryota</taxon>
        <taxon>Fungi</taxon>
        <taxon>Dikarya</taxon>
        <taxon>Ascomycota</taxon>
        <taxon>Pezizomycotina</taxon>
        <taxon>Sordariomycetes</taxon>
        <taxon>Sordariomycetidae</taxon>
        <taxon>Sordariales</taxon>
        <taxon>Lasiosphaeriaceae</taxon>
        <taxon>Lasiosphaeris</taxon>
    </lineage>
</organism>
<dbReference type="InterPro" id="IPR018392">
    <property type="entry name" value="LysM"/>
</dbReference>
<evidence type="ECO:0008006" key="8">
    <source>
        <dbReference type="Google" id="ProtNLM"/>
    </source>
</evidence>
<dbReference type="PROSITE" id="PS51257">
    <property type="entry name" value="PROKAR_LIPOPROTEIN"/>
    <property type="match status" value="1"/>
</dbReference>
<dbReference type="Gene3D" id="3.10.350.10">
    <property type="entry name" value="LysM domain"/>
    <property type="match status" value="1"/>
</dbReference>
<dbReference type="InterPro" id="IPR036779">
    <property type="entry name" value="LysM_dom_sf"/>
</dbReference>
<dbReference type="AlphaFoldDB" id="A0AA40AP09"/>
<dbReference type="PROSITE" id="PS51782">
    <property type="entry name" value="LYSM"/>
    <property type="match status" value="1"/>
</dbReference>
<feature type="disulfide bond" evidence="2">
    <location>
        <begin position="135"/>
        <end position="149"/>
    </location>
</feature>
<comment type="caution">
    <text evidence="2">Lacks conserved residue(s) required for the propagation of feature annotation.</text>
</comment>
<evidence type="ECO:0000259" key="5">
    <source>
        <dbReference type="PROSITE" id="PS51782"/>
    </source>
</evidence>
<sequence>MQLRVPLLPGALIASILALCCGPTALASAAAASCNLLTTARPGDTCASLADAAGITVSQFLRANPNITTCANLPTGSKFCIDPTFVAIPSTAKSVAATTTTGAGGPAQPTGALEITKDGHCGEGFTCQGSAFGSCCSPHGWCGQTTDHCGLGCQAGFGLCGDGAISPTSAGPSSGTGSTTTGGGGGGGGVTVTATVYVTQTVKTTQIFSTTATVGGIATTTQIVRATVPVTVTVPVNGPGNSATVTQTVVATTTATSVVLQTSTTIVTQHSLVFISSTVTTIRTITITDAKMCRTVNTLLPRAIATAEAPGDGCKT</sequence>
<dbReference type="InterPro" id="IPR001002">
    <property type="entry name" value="Chitin-bd_1"/>
</dbReference>
<dbReference type="Proteomes" id="UP001172102">
    <property type="component" value="Unassembled WGS sequence"/>
</dbReference>
<feature type="disulfide bond" evidence="2">
    <location>
        <begin position="121"/>
        <end position="136"/>
    </location>
</feature>
<keyword evidence="1 2" id="KW-0147">Chitin-binding</keyword>
<evidence type="ECO:0000313" key="6">
    <source>
        <dbReference type="EMBL" id="KAK0719386.1"/>
    </source>
</evidence>
<proteinExistence type="predicted"/>
<accession>A0AA40AP09</accession>
<dbReference type="PROSITE" id="PS50941">
    <property type="entry name" value="CHIT_BIND_I_2"/>
    <property type="match status" value="1"/>
</dbReference>
<dbReference type="Pfam" id="PF01476">
    <property type="entry name" value="LysM"/>
    <property type="match status" value="1"/>
</dbReference>
<dbReference type="SUPFAM" id="SSF57016">
    <property type="entry name" value="Plant lectins/antimicrobial peptides"/>
    <property type="match status" value="1"/>
</dbReference>
<dbReference type="SUPFAM" id="SSF54106">
    <property type="entry name" value="LysM domain"/>
    <property type="match status" value="1"/>
</dbReference>
<evidence type="ECO:0000259" key="4">
    <source>
        <dbReference type="PROSITE" id="PS50941"/>
    </source>
</evidence>